<keyword evidence="3" id="KW-0479">Metal-binding</keyword>
<organism evidence="10 11">
    <name type="scientific">Vibrio cholerae serotype O1 (strain ATCC 39541 / Classical Ogawa 395 / O395)</name>
    <dbReference type="NCBI Taxonomy" id="345073"/>
    <lineage>
        <taxon>Bacteria</taxon>
        <taxon>Pseudomonadati</taxon>
        <taxon>Pseudomonadota</taxon>
        <taxon>Gammaproteobacteria</taxon>
        <taxon>Vibrionales</taxon>
        <taxon>Vibrionaceae</taxon>
        <taxon>Vibrio</taxon>
    </lineage>
</organism>
<reference evidence="10 11" key="1">
    <citation type="submission" date="2007-03" db="EMBL/GenBank/DDBJ databases">
        <authorList>
            <person name="Heidelberg J."/>
        </authorList>
    </citation>
    <scope>NUCLEOTIDE SEQUENCE [LARGE SCALE GENOMIC DNA]</scope>
    <source>
        <strain evidence="11">ATCC 39541 / Classical Ogawa 395 / O395</strain>
    </source>
</reference>
<name>A0A0H3ALI0_VIBC3</name>
<keyword evidence="5" id="KW-0408">Iron</keyword>
<dbReference type="InterPro" id="IPR017900">
    <property type="entry name" value="4Fe4S_Fe_S_CS"/>
</dbReference>
<dbReference type="GO" id="GO:0051539">
    <property type="term" value="F:4 iron, 4 sulfur cluster binding"/>
    <property type="evidence" value="ECO:0007669"/>
    <property type="project" value="UniProtKB-KW"/>
</dbReference>
<gene>
    <name evidence="10" type="ordered locus">VC0395_A2483</name>
</gene>
<dbReference type="KEGG" id="vco:VC0395_A2483"/>
<feature type="region of interest" description="Disordered" evidence="7">
    <location>
        <begin position="1"/>
        <end position="20"/>
    </location>
</feature>
<feature type="transmembrane region" description="Helical" evidence="8">
    <location>
        <begin position="71"/>
        <end position="88"/>
    </location>
</feature>
<dbReference type="PATRIC" id="fig|345073.21.peg.135"/>
<dbReference type="EMBL" id="CP000627">
    <property type="protein sequence ID" value="ABQ21674.1"/>
    <property type="molecule type" value="Genomic_DNA"/>
</dbReference>
<keyword evidence="8" id="KW-0812">Transmembrane</keyword>
<dbReference type="InterPro" id="IPR051684">
    <property type="entry name" value="Electron_Trans/Redox"/>
</dbReference>
<dbReference type="InterPro" id="IPR032879">
    <property type="entry name" value="FixG_C"/>
</dbReference>
<evidence type="ECO:0000313" key="10">
    <source>
        <dbReference type="EMBL" id="ABQ21674.1"/>
    </source>
</evidence>
<dbReference type="SUPFAM" id="SSF54862">
    <property type="entry name" value="4Fe-4S ferredoxins"/>
    <property type="match status" value="1"/>
</dbReference>
<dbReference type="Gene3D" id="2.60.40.10">
    <property type="entry name" value="Immunoglobulins"/>
    <property type="match status" value="1"/>
</dbReference>
<feature type="transmembrane region" description="Helical" evidence="8">
    <location>
        <begin position="364"/>
        <end position="384"/>
    </location>
</feature>
<keyword evidence="2" id="KW-0004">4Fe-4S</keyword>
<dbReference type="GO" id="GO:0005886">
    <property type="term" value="C:plasma membrane"/>
    <property type="evidence" value="ECO:0007669"/>
    <property type="project" value="TreeGrafter"/>
</dbReference>
<dbReference type="PROSITE" id="PS51379">
    <property type="entry name" value="4FE4S_FER_2"/>
    <property type="match status" value="1"/>
</dbReference>
<keyword evidence="8" id="KW-0472">Membrane</keyword>
<sequence>MSNVFECEQKKSHRMPEKDSVMSQDKIDVKDVTPKVFNPKTHKGQGGDRFNPSNRIYVRESKGTYQKLRRYGGWFLLLLFGLVPWISYGDRQAILLDIGNQQFNFFGTTLYPQDLTLLALLFMIAAFGLFFITTFLGRVWCGYLCPQTVWTFMYIWFEEKLEGNANKRRKQDNSPMTAELVARKTLKHIAWLAIALVTGFTFVGYFVPIRALVIDFFTLSAAFWPVFWVLFFALCTYGNAGWMRSIMCIHMCPYARFQSAMFDKDTFIVGYDVARGEQRGPRSRKADPKALGLGDCIDCDLCVQVCPTGIDIRDGLQYECINCGACIDACDNTMERMGYAKGLISYTTEHRLSGKHTKVMRPKLLGYGAVFLVMIGLFFAQVAAVDPAGLTVLRDRTQLFRTNSSGEIENTYNLKVINKTQQPQTYQLSVKGLDPVSWYGKQSVVVQPGEVLNLPMTLGAKPENLSSAVTTIQFILHDESHQFTLEVESRFIQKL</sequence>
<dbReference type="InterPro" id="IPR017896">
    <property type="entry name" value="4Fe4S_Fe-S-bd"/>
</dbReference>
<dbReference type="eggNOG" id="COG0348">
    <property type="taxonomic scope" value="Bacteria"/>
</dbReference>
<dbReference type="Pfam" id="PF11614">
    <property type="entry name" value="FixG_C"/>
    <property type="match status" value="1"/>
</dbReference>
<evidence type="ECO:0000256" key="3">
    <source>
        <dbReference type="ARBA" id="ARBA00022723"/>
    </source>
</evidence>
<dbReference type="AlphaFoldDB" id="A0A0H3ALI0"/>
<evidence type="ECO:0000256" key="6">
    <source>
        <dbReference type="ARBA" id="ARBA00023014"/>
    </source>
</evidence>
<protein>
    <submittedName>
        <fullName evidence="10">FixG-related protein</fullName>
    </submittedName>
</protein>
<dbReference type="PANTHER" id="PTHR30176:SF3">
    <property type="entry name" value="FERREDOXIN-TYPE PROTEIN NAPH"/>
    <property type="match status" value="1"/>
</dbReference>
<keyword evidence="6" id="KW-0411">Iron-sulfur</keyword>
<accession>A0A0H3ALI0</accession>
<dbReference type="FunFam" id="2.60.40.10:FF:002399">
    <property type="entry name" value="Cytochrome c oxidase accessory protein CcoG"/>
    <property type="match status" value="1"/>
</dbReference>
<dbReference type="InterPro" id="IPR014116">
    <property type="entry name" value="Cyt_c_oxidase_cbb3_FixG"/>
</dbReference>
<dbReference type="Pfam" id="PF13746">
    <property type="entry name" value="Fer4_18"/>
    <property type="match status" value="1"/>
</dbReference>
<feature type="transmembrane region" description="Helical" evidence="8">
    <location>
        <begin position="213"/>
        <end position="237"/>
    </location>
</feature>
<dbReference type="Proteomes" id="UP000000249">
    <property type="component" value="Chromosome 1"/>
</dbReference>
<evidence type="ECO:0000256" key="2">
    <source>
        <dbReference type="ARBA" id="ARBA00022485"/>
    </source>
</evidence>
<dbReference type="InterPro" id="IPR013783">
    <property type="entry name" value="Ig-like_fold"/>
</dbReference>
<feature type="domain" description="4Fe-4S ferredoxin-type" evidence="9">
    <location>
        <begin position="287"/>
        <end position="315"/>
    </location>
</feature>
<evidence type="ECO:0000256" key="4">
    <source>
        <dbReference type="ARBA" id="ARBA00022982"/>
    </source>
</evidence>
<evidence type="ECO:0000259" key="9">
    <source>
        <dbReference type="PROSITE" id="PS51379"/>
    </source>
</evidence>
<feature type="transmembrane region" description="Helical" evidence="8">
    <location>
        <begin position="189"/>
        <end position="207"/>
    </location>
</feature>
<dbReference type="PROSITE" id="PS00198">
    <property type="entry name" value="4FE4S_FER_1"/>
    <property type="match status" value="1"/>
</dbReference>
<dbReference type="NCBIfam" id="TIGR02745">
    <property type="entry name" value="ccoG_rdxA_fixG"/>
    <property type="match status" value="1"/>
</dbReference>
<keyword evidence="8" id="KW-1133">Transmembrane helix</keyword>
<evidence type="ECO:0000256" key="1">
    <source>
        <dbReference type="ARBA" id="ARBA00022448"/>
    </source>
</evidence>
<feature type="compositionally biased region" description="Basic and acidic residues" evidence="7">
    <location>
        <begin position="7"/>
        <end position="20"/>
    </location>
</feature>
<proteinExistence type="predicted"/>
<dbReference type="KEGG" id="vcr:VC395_0144"/>
<evidence type="ECO:0000256" key="8">
    <source>
        <dbReference type="SAM" id="Phobius"/>
    </source>
</evidence>
<keyword evidence="4" id="KW-0249">Electron transport</keyword>
<feature type="transmembrane region" description="Helical" evidence="8">
    <location>
        <begin position="115"/>
        <end position="136"/>
    </location>
</feature>
<dbReference type="Pfam" id="PF12801">
    <property type="entry name" value="Fer4_5"/>
    <property type="match status" value="1"/>
</dbReference>
<keyword evidence="1" id="KW-0813">Transport</keyword>
<evidence type="ECO:0000256" key="7">
    <source>
        <dbReference type="SAM" id="MobiDB-lite"/>
    </source>
</evidence>
<dbReference type="GO" id="GO:0046872">
    <property type="term" value="F:metal ion binding"/>
    <property type="evidence" value="ECO:0007669"/>
    <property type="project" value="UniProtKB-KW"/>
</dbReference>
<evidence type="ECO:0000313" key="11">
    <source>
        <dbReference type="Proteomes" id="UP000000249"/>
    </source>
</evidence>
<evidence type="ECO:0000256" key="5">
    <source>
        <dbReference type="ARBA" id="ARBA00023004"/>
    </source>
</evidence>
<dbReference type="PANTHER" id="PTHR30176">
    <property type="entry name" value="FERREDOXIN-TYPE PROTEIN NAPH"/>
    <property type="match status" value="1"/>
</dbReference>